<reference evidence="1 2" key="1">
    <citation type="submission" date="2024-04" db="EMBL/GenBank/DDBJ databases">
        <title>Human intestinal bacterial collection.</title>
        <authorList>
            <person name="Pauvert C."/>
            <person name="Hitch T.C.A."/>
            <person name="Clavel T."/>
        </authorList>
    </citation>
    <scope>NUCLEOTIDE SEQUENCE [LARGE SCALE GENOMIC DNA]</scope>
    <source>
        <strain evidence="1 2">CLA-AA-H145</strain>
    </source>
</reference>
<organism evidence="1 2">
    <name type="scientific">Hallella faecis</name>
    <dbReference type="NCBI Taxonomy" id="2841596"/>
    <lineage>
        <taxon>Bacteria</taxon>
        <taxon>Pseudomonadati</taxon>
        <taxon>Bacteroidota</taxon>
        <taxon>Bacteroidia</taxon>
        <taxon>Bacteroidales</taxon>
        <taxon>Prevotellaceae</taxon>
        <taxon>Hallella</taxon>
    </lineage>
</organism>
<protein>
    <submittedName>
        <fullName evidence="1">Uncharacterized protein</fullName>
    </submittedName>
</protein>
<evidence type="ECO:0000313" key="2">
    <source>
        <dbReference type="Proteomes" id="UP001487296"/>
    </source>
</evidence>
<gene>
    <name evidence="1" type="ORF">AAAT34_12020</name>
</gene>
<sequence length="91" mass="10143">MPQIWRGDGRKTMDSAAHSTKNAAQLLHQNIGQDTLRYTQRSAAKSFSPHIFLPDLTHKCGRSAETNYIGVAAMQRTGFCGVRSFFSANVW</sequence>
<proteinExistence type="predicted"/>
<accession>A0ABV1FTN8</accession>
<keyword evidence="2" id="KW-1185">Reference proteome</keyword>
<evidence type="ECO:0000313" key="1">
    <source>
        <dbReference type="EMBL" id="MEQ2487762.1"/>
    </source>
</evidence>
<comment type="caution">
    <text evidence="1">The sequence shown here is derived from an EMBL/GenBank/DDBJ whole genome shotgun (WGS) entry which is preliminary data.</text>
</comment>
<dbReference type="EMBL" id="JBBNFP010000078">
    <property type="protein sequence ID" value="MEQ2487762.1"/>
    <property type="molecule type" value="Genomic_DNA"/>
</dbReference>
<name>A0ABV1FTN8_9BACT</name>
<dbReference type="Proteomes" id="UP001487296">
    <property type="component" value="Unassembled WGS sequence"/>
</dbReference>